<dbReference type="SUPFAM" id="SSF51735">
    <property type="entry name" value="NAD(P)-binding Rossmann-fold domains"/>
    <property type="match status" value="1"/>
</dbReference>
<comment type="similarity">
    <text evidence="1">Belongs to the NAD(P)-dependent epimerase/dehydratase family.</text>
</comment>
<dbReference type="AlphaFoldDB" id="A0A5A5TET7"/>
<evidence type="ECO:0000259" key="2">
    <source>
        <dbReference type="Pfam" id="PF01370"/>
    </source>
</evidence>
<evidence type="ECO:0000313" key="4">
    <source>
        <dbReference type="Proteomes" id="UP000322530"/>
    </source>
</evidence>
<name>A0A5A5TET7_9CHLR</name>
<feature type="domain" description="NAD-dependent epimerase/dehydratase" evidence="2">
    <location>
        <begin position="13"/>
        <end position="254"/>
    </location>
</feature>
<dbReference type="PANTHER" id="PTHR43000">
    <property type="entry name" value="DTDP-D-GLUCOSE 4,6-DEHYDRATASE-RELATED"/>
    <property type="match status" value="1"/>
</dbReference>
<dbReference type="InterPro" id="IPR036291">
    <property type="entry name" value="NAD(P)-bd_dom_sf"/>
</dbReference>
<dbReference type="InterPro" id="IPR001509">
    <property type="entry name" value="Epimerase_deHydtase"/>
</dbReference>
<sequence length="331" mass="36485">MVFVKRTLRGKRVLVTGGAGFIGSHLVDHLIAEGVAELIVVDNFFLGQRANLAEAYRKLPGLQLLELDAAGDDVLRAAFSRLGTIDVVFDLAVIPLPNSLEDPQFCFDTNVRITSHLCELLRKGYFGTLVHFSSSEAYGTAMTVPMSEEHPLKPITPYAASKAAGDHLVRTYVASFNVDALIVRPFNNYGPRQNDQLYAGIIPMLLSGAFGGNTFKLFGDGRQTRDYIYVTDTVRAVLALYACFQERGQVVNIASGQEISMIDLKTKIEHILGHPIPMQQCDPRPGDVQRLVADTTRLKSLTGFAPQVSFDDGLVKTIEFYRQRASTMQGR</sequence>
<dbReference type="Gene3D" id="3.40.50.720">
    <property type="entry name" value="NAD(P)-binding Rossmann-like Domain"/>
    <property type="match status" value="1"/>
</dbReference>
<organism evidence="3 4">
    <name type="scientific">Dictyobacter arantiisoli</name>
    <dbReference type="NCBI Taxonomy" id="2014874"/>
    <lineage>
        <taxon>Bacteria</taxon>
        <taxon>Bacillati</taxon>
        <taxon>Chloroflexota</taxon>
        <taxon>Ktedonobacteria</taxon>
        <taxon>Ktedonobacterales</taxon>
        <taxon>Dictyobacteraceae</taxon>
        <taxon>Dictyobacter</taxon>
    </lineage>
</organism>
<keyword evidence="4" id="KW-1185">Reference proteome</keyword>
<proteinExistence type="inferred from homology"/>
<gene>
    <name evidence="3" type="ORF">KDI_36450</name>
</gene>
<protein>
    <submittedName>
        <fullName evidence="3">Epimerase</fullName>
    </submittedName>
</protein>
<evidence type="ECO:0000256" key="1">
    <source>
        <dbReference type="ARBA" id="ARBA00007637"/>
    </source>
</evidence>
<dbReference type="Pfam" id="PF01370">
    <property type="entry name" value="Epimerase"/>
    <property type="match status" value="1"/>
</dbReference>
<dbReference type="OrthoDB" id="9803061at2"/>
<dbReference type="Gene3D" id="3.90.25.10">
    <property type="entry name" value="UDP-galactose 4-epimerase, domain 1"/>
    <property type="match status" value="1"/>
</dbReference>
<comment type="caution">
    <text evidence="3">The sequence shown here is derived from an EMBL/GenBank/DDBJ whole genome shotgun (WGS) entry which is preliminary data.</text>
</comment>
<dbReference type="EMBL" id="BIXY01000059">
    <property type="protein sequence ID" value="GCF10081.1"/>
    <property type="molecule type" value="Genomic_DNA"/>
</dbReference>
<dbReference type="RefSeq" id="WP_149402985.1">
    <property type="nucleotide sequence ID" value="NZ_BIXY01000059.1"/>
</dbReference>
<dbReference type="Proteomes" id="UP000322530">
    <property type="component" value="Unassembled WGS sequence"/>
</dbReference>
<evidence type="ECO:0000313" key="3">
    <source>
        <dbReference type="EMBL" id="GCF10081.1"/>
    </source>
</evidence>
<dbReference type="PRINTS" id="PR01713">
    <property type="entry name" value="NUCEPIMERASE"/>
</dbReference>
<accession>A0A5A5TET7</accession>
<reference evidence="3 4" key="1">
    <citation type="submission" date="2019-01" db="EMBL/GenBank/DDBJ databases">
        <title>Draft genome sequence of Dictyobacter sp. Uno17.</title>
        <authorList>
            <person name="Wang C.M."/>
            <person name="Zheng Y."/>
            <person name="Sakai Y."/>
            <person name="Abe K."/>
            <person name="Yokota A."/>
            <person name="Yabe S."/>
        </authorList>
    </citation>
    <scope>NUCLEOTIDE SEQUENCE [LARGE SCALE GENOMIC DNA]</scope>
    <source>
        <strain evidence="3 4">Uno17</strain>
    </source>
</reference>